<dbReference type="KEGG" id="cmiu:B1H56_08635"/>
<gene>
    <name evidence="1" type="ORF">HMPREF3293_03058</name>
</gene>
<name>A0A136Q0H2_9FIRM</name>
<dbReference type="OrthoDB" id="9786074at2"/>
<dbReference type="Gene3D" id="1.20.58.1290">
    <property type="entry name" value="CarD-like, C-terminal domain"/>
    <property type="match status" value="1"/>
</dbReference>
<dbReference type="EMBL" id="LSZW01000066">
    <property type="protein sequence ID" value="KXK64147.1"/>
    <property type="molecule type" value="Genomic_DNA"/>
</dbReference>
<dbReference type="AlphaFoldDB" id="A0A136Q0H2"/>
<dbReference type="Proteomes" id="UP000070366">
    <property type="component" value="Unassembled WGS sequence"/>
</dbReference>
<proteinExistence type="predicted"/>
<evidence type="ECO:0008006" key="3">
    <source>
        <dbReference type="Google" id="ProtNLM"/>
    </source>
</evidence>
<reference evidence="1 2" key="1">
    <citation type="submission" date="2016-02" db="EMBL/GenBank/DDBJ databases">
        <authorList>
            <person name="Wen L."/>
            <person name="He K."/>
            <person name="Yang H."/>
        </authorList>
    </citation>
    <scope>NUCLEOTIDE SEQUENCE [LARGE SCALE GENOMIC DNA]</scope>
    <source>
        <strain evidence="1 2">DSM 22607</strain>
    </source>
</reference>
<evidence type="ECO:0000313" key="1">
    <source>
        <dbReference type="EMBL" id="KXK64147.1"/>
    </source>
</evidence>
<sequence>MYKTGDYVICRSGGVWHVGGANTGQLKLESHEAPGETQTVSADSGEIVRRIVPKDELLDVLSRIPYTRTIQAPGAKVRMEFYRDAMEKYDELEWIRVIKTVYMQEREKRLAPGEGEYGIRAKRYLHGEISVLLGIPFDHVEEYIAASIADDVW</sequence>
<dbReference type="RefSeq" id="WP_066522338.1">
    <property type="nucleotide sequence ID" value="NZ_CABMOF010000008.1"/>
</dbReference>
<protein>
    <recommendedName>
        <fullName evidence="3">CarD-like/TRCF RNAP-interacting domain-containing protein</fullName>
    </recommendedName>
</protein>
<keyword evidence="2" id="KW-1185">Reference proteome</keyword>
<comment type="caution">
    <text evidence="1">The sequence shown here is derived from an EMBL/GenBank/DDBJ whole genome shotgun (WGS) entry which is preliminary data.</text>
</comment>
<dbReference type="STRING" id="626937.HMPREF3293_03058"/>
<accession>A0A136Q0H2</accession>
<evidence type="ECO:0000313" key="2">
    <source>
        <dbReference type="Proteomes" id="UP000070366"/>
    </source>
</evidence>
<organism evidence="1 2">
    <name type="scientific">Christensenella minuta</name>
    <dbReference type="NCBI Taxonomy" id="626937"/>
    <lineage>
        <taxon>Bacteria</taxon>
        <taxon>Bacillati</taxon>
        <taxon>Bacillota</taxon>
        <taxon>Clostridia</taxon>
        <taxon>Christensenellales</taxon>
        <taxon>Christensenellaceae</taxon>
        <taxon>Christensenella</taxon>
    </lineage>
</organism>
<dbReference type="InterPro" id="IPR042215">
    <property type="entry name" value="CarD-like_C"/>
</dbReference>